<dbReference type="EMBL" id="JAEPRD010000061">
    <property type="protein sequence ID" value="KAG2202366.1"/>
    <property type="molecule type" value="Genomic_DNA"/>
</dbReference>
<sequence>MEGFNDSYNIALQALGYLTQAYTFCYLHLKELNINLPAPDQVVQVTTSFITYIVSHSPTFIQQLVDTFSQLPIESNYFTIILLLIIAYIAYCFILATFRWVYRLVFGFVRFSFFLALVASLVYVVQQYLAGAALFPGTSTTTSPTSPRSL</sequence>
<accession>A0A8H7R389</accession>
<comment type="caution">
    <text evidence="2">The sequence shown here is derived from an EMBL/GenBank/DDBJ whole genome shotgun (WGS) entry which is preliminary data.</text>
</comment>
<organism evidence="2 3">
    <name type="scientific">Mucor saturninus</name>
    <dbReference type="NCBI Taxonomy" id="64648"/>
    <lineage>
        <taxon>Eukaryota</taxon>
        <taxon>Fungi</taxon>
        <taxon>Fungi incertae sedis</taxon>
        <taxon>Mucoromycota</taxon>
        <taxon>Mucoromycotina</taxon>
        <taxon>Mucoromycetes</taxon>
        <taxon>Mucorales</taxon>
        <taxon>Mucorineae</taxon>
        <taxon>Mucoraceae</taxon>
        <taxon>Mucor</taxon>
    </lineage>
</organism>
<keyword evidence="3" id="KW-1185">Reference proteome</keyword>
<keyword evidence="1" id="KW-0812">Transmembrane</keyword>
<reference evidence="2" key="1">
    <citation type="submission" date="2020-12" db="EMBL/GenBank/DDBJ databases">
        <title>Metabolic potential, ecology and presence of endohyphal bacteria is reflected in genomic diversity of Mucoromycotina.</title>
        <authorList>
            <person name="Muszewska A."/>
            <person name="Okrasinska A."/>
            <person name="Steczkiewicz K."/>
            <person name="Drgas O."/>
            <person name="Orlowska M."/>
            <person name="Perlinska-Lenart U."/>
            <person name="Aleksandrzak-Piekarczyk T."/>
            <person name="Szatraj K."/>
            <person name="Zielenkiewicz U."/>
            <person name="Pilsyk S."/>
            <person name="Malc E."/>
            <person name="Mieczkowski P."/>
            <person name="Kruszewska J.S."/>
            <person name="Biernat P."/>
            <person name="Pawlowska J."/>
        </authorList>
    </citation>
    <scope>NUCLEOTIDE SEQUENCE</scope>
    <source>
        <strain evidence="2">WA0000017839</strain>
    </source>
</reference>
<dbReference type="InterPro" id="IPR024316">
    <property type="entry name" value="APQ12"/>
</dbReference>
<feature type="transmembrane region" description="Helical" evidence="1">
    <location>
        <begin position="104"/>
        <end position="125"/>
    </location>
</feature>
<gene>
    <name evidence="2" type="ORF">INT47_008837</name>
</gene>
<proteinExistence type="predicted"/>
<dbReference type="OrthoDB" id="2364397at2759"/>
<dbReference type="Proteomes" id="UP000603453">
    <property type="component" value="Unassembled WGS sequence"/>
</dbReference>
<evidence type="ECO:0000313" key="3">
    <source>
        <dbReference type="Proteomes" id="UP000603453"/>
    </source>
</evidence>
<feature type="transmembrane region" description="Helical" evidence="1">
    <location>
        <begin position="77"/>
        <end position="98"/>
    </location>
</feature>
<keyword evidence="1" id="KW-0472">Membrane</keyword>
<dbReference type="Pfam" id="PF12716">
    <property type="entry name" value="Apq12"/>
    <property type="match status" value="1"/>
</dbReference>
<evidence type="ECO:0000313" key="2">
    <source>
        <dbReference type="EMBL" id="KAG2202366.1"/>
    </source>
</evidence>
<evidence type="ECO:0000256" key="1">
    <source>
        <dbReference type="SAM" id="Phobius"/>
    </source>
</evidence>
<name>A0A8H7R389_9FUNG</name>
<keyword evidence="1" id="KW-1133">Transmembrane helix</keyword>
<dbReference type="AlphaFoldDB" id="A0A8H7R389"/>
<protein>
    <submittedName>
        <fullName evidence="2">Uncharacterized protein</fullName>
    </submittedName>
</protein>